<evidence type="ECO:0000313" key="1">
    <source>
        <dbReference type="EMBL" id="GAA2622391.1"/>
    </source>
</evidence>
<dbReference type="EMBL" id="BAAARJ010000013">
    <property type="protein sequence ID" value="GAA2622391.1"/>
    <property type="molecule type" value="Genomic_DNA"/>
</dbReference>
<keyword evidence="2" id="KW-1185">Reference proteome</keyword>
<comment type="caution">
    <text evidence="1">The sequence shown here is derived from an EMBL/GenBank/DDBJ whole genome shotgun (WGS) entry which is preliminary data.</text>
</comment>
<sequence length="173" mass="18226">MSKLTRRSRMSSQPRRGVRTATALGAASLGLVALSACDQPTPMVTATVGSDSVASEAACYDDGKALPQDEVRKCLSKKADKTVSVSTGDKLRLGVDPKTADSGWIVLIDGKPALPGAVKKTYYSFPGEAFFQSQSAQGQPAAPKKSVQLSVVETSGGDFKGIWHFTLKNTTDD</sequence>
<accession>A0ABN3QC57</accession>
<gene>
    <name evidence="1" type="ORF">GCM10009863_40580</name>
</gene>
<evidence type="ECO:0000313" key="2">
    <source>
        <dbReference type="Proteomes" id="UP001501447"/>
    </source>
</evidence>
<protein>
    <submittedName>
        <fullName evidence="1">DUF2771 domain-containing protein</fullName>
    </submittedName>
</protein>
<name>A0ABN3QC57_9ACTN</name>
<proteinExistence type="predicted"/>
<reference evidence="1 2" key="1">
    <citation type="journal article" date="2019" name="Int. J. Syst. Evol. Microbiol.">
        <title>The Global Catalogue of Microorganisms (GCM) 10K type strain sequencing project: providing services to taxonomists for standard genome sequencing and annotation.</title>
        <authorList>
            <consortium name="The Broad Institute Genomics Platform"/>
            <consortium name="The Broad Institute Genome Sequencing Center for Infectious Disease"/>
            <person name="Wu L."/>
            <person name="Ma J."/>
        </authorList>
    </citation>
    <scope>NUCLEOTIDE SEQUENCE [LARGE SCALE GENOMIC DNA]</scope>
    <source>
        <strain evidence="1 2">JCM 16373</strain>
    </source>
</reference>
<dbReference type="RefSeq" id="WP_344567755.1">
    <property type="nucleotide sequence ID" value="NZ_BAAARJ010000013.1"/>
</dbReference>
<organism evidence="1 2">
    <name type="scientific">Streptomyces axinellae</name>
    <dbReference type="NCBI Taxonomy" id="552788"/>
    <lineage>
        <taxon>Bacteria</taxon>
        <taxon>Bacillati</taxon>
        <taxon>Actinomycetota</taxon>
        <taxon>Actinomycetes</taxon>
        <taxon>Kitasatosporales</taxon>
        <taxon>Streptomycetaceae</taxon>
        <taxon>Streptomyces</taxon>
    </lineage>
</organism>
<dbReference type="Proteomes" id="UP001501447">
    <property type="component" value="Unassembled WGS sequence"/>
</dbReference>